<proteinExistence type="predicted"/>
<feature type="region of interest" description="Disordered" evidence="1">
    <location>
        <begin position="68"/>
        <end position="223"/>
    </location>
</feature>
<reference evidence="2" key="1">
    <citation type="submission" date="2022-07" db="EMBL/GenBank/DDBJ databases">
        <title>Chromosome-level genome of Muraenolepis orangiensis.</title>
        <authorList>
            <person name="Kim J."/>
        </authorList>
    </citation>
    <scope>NUCLEOTIDE SEQUENCE</scope>
    <source>
        <strain evidence="2">KU_S4_2022</strain>
        <tissue evidence="2">Muscle</tissue>
    </source>
</reference>
<comment type="caution">
    <text evidence="2">The sequence shown here is derived from an EMBL/GenBank/DDBJ whole genome shotgun (WGS) entry which is preliminary data.</text>
</comment>
<feature type="compositionally biased region" description="Basic residues" evidence="1">
    <location>
        <begin position="114"/>
        <end position="124"/>
    </location>
</feature>
<organism evidence="2 3">
    <name type="scientific">Muraenolepis orangiensis</name>
    <name type="common">Patagonian moray cod</name>
    <dbReference type="NCBI Taxonomy" id="630683"/>
    <lineage>
        <taxon>Eukaryota</taxon>
        <taxon>Metazoa</taxon>
        <taxon>Chordata</taxon>
        <taxon>Craniata</taxon>
        <taxon>Vertebrata</taxon>
        <taxon>Euteleostomi</taxon>
        <taxon>Actinopterygii</taxon>
        <taxon>Neopterygii</taxon>
        <taxon>Teleostei</taxon>
        <taxon>Neoteleostei</taxon>
        <taxon>Acanthomorphata</taxon>
        <taxon>Zeiogadaria</taxon>
        <taxon>Gadariae</taxon>
        <taxon>Gadiformes</taxon>
        <taxon>Muraenolepidoidei</taxon>
        <taxon>Muraenolepididae</taxon>
        <taxon>Muraenolepis</taxon>
    </lineage>
</organism>
<evidence type="ECO:0000256" key="1">
    <source>
        <dbReference type="SAM" id="MobiDB-lite"/>
    </source>
</evidence>
<keyword evidence="3" id="KW-1185">Reference proteome</keyword>
<sequence>MRVWVTWVSSEPPSSSQRFNLAEAVYRPVDHQRRLQLRLRTFGIRSGTFSGESQVKSFQVSKVSKVTNPVGHHGIRSHRTNLEPGTLEEQERRGRSRRGGEGAGEEGKEQERRGRSRRGRGRSRRGGEGAGEEGKEQERRGRSRRGGEGAGEEGKEQERVEGGGVGGRRRSRRGGEGAGEEGKEQERVEGEGREEGGGWRGRGRRVSHDVLRHTTEGRSSQEI</sequence>
<name>A0A9Q0IMP5_9TELE</name>
<accession>A0A9Q0IMP5</accession>
<feature type="compositionally biased region" description="Basic and acidic residues" evidence="1">
    <location>
        <begin position="206"/>
        <end position="223"/>
    </location>
</feature>
<evidence type="ECO:0000313" key="2">
    <source>
        <dbReference type="EMBL" id="KAJ3604269.1"/>
    </source>
</evidence>
<evidence type="ECO:0000313" key="3">
    <source>
        <dbReference type="Proteomes" id="UP001148018"/>
    </source>
</evidence>
<gene>
    <name evidence="2" type="ORF">NHX12_029010</name>
</gene>
<dbReference type="AlphaFoldDB" id="A0A9Q0IMP5"/>
<dbReference type="Proteomes" id="UP001148018">
    <property type="component" value="Unassembled WGS sequence"/>
</dbReference>
<feature type="compositionally biased region" description="Basic and acidic residues" evidence="1">
    <location>
        <begin position="152"/>
        <end position="161"/>
    </location>
</feature>
<dbReference type="EMBL" id="JANIIK010000044">
    <property type="protein sequence ID" value="KAJ3604269.1"/>
    <property type="molecule type" value="Genomic_DNA"/>
</dbReference>
<protein>
    <submittedName>
        <fullName evidence="2">Uncharacterized protein</fullName>
    </submittedName>
</protein>
<feature type="compositionally biased region" description="Basic and acidic residues" evidence="1">
    <location>
        <begin position="180"/>
        <end position="197"/>
    </location>
</feature>